<comment type="pathway">
    <text evidence="2">Amino-acid biosynthesis; L-tryptophan biosynthesis; L-tryptophan from chorismate: step 4/5.</text>
</comment>
<dbReference type="EC" id="4.1.1.48" evidence="3"/>
<proteinExistence type="predicted"/>
<dbReference type="InterPro" id="IPR045186">
    <property type="entry name" value="Indole-3-glycerol_P_synth"/>
</dbReference>
<dbReference type="PANTHER" id="PTHR22854">
    <property type="entry name" value="TRYPTOPHAN BIOSYNTHESIS PROTEIN"/>
    <property type="match status" value="1"/>
</dbReference>
<keyword evidence="7" id="KW-0057">Aromatic amino acid biosynthesis</keyword>
<accession>A0A9W6ZW15</accession>
<reference evidence="11" key="1">
    <citation type="journal article" date="2023" name="Commun. Biol.">
        <title>Genome analysis of Parmales, the sister group of diatoms, reveals the evolutionary specialization of diatoms from phago-mixotrophs to photoautotrophs.</title>
        <authorList>
            <person name="Ban H."/>
            <person name="Sato S."/>
            <person name="Yoshikawa S."/>
            <person name="Yamada K."/>
            <person name="Nakamura Y."/>
            <person name="Ichinomiya M."/>
            <person name="Sato N."/>
            <person name="Blanc-Mathieu R."/>
            <person name="Endo H."/>
            <person name="Kuwata A."/>
            <person name="Ogata H."/>
        </authorList>
    </citation>
    <scope>NUCLEOTIDE SEQUENCE [LARGE SCALE GENOMIC DNA]</scope>
</reference>
<name>A0A9W6ZW15_9STRA</name>
<evidence type="ECO:0000259" key="9">
    <source>
        <dbReference type="Pfam" id="PF00218"/>
    </source>
</evidence>
<keyword evidence="4" id="KW-0028">Amino-acid biosynthesis</keyword>
<dbReference type="InterPro" id="IPR013798">
    <property type="entry name" value="Indole-3-glycerol_P_synth_dom"/>
</dbReference>
<evidence type="ECO:0000313" key="10">
    <source>
        <dbReference type="EMBL" id="GMH61484.1"/>
    </source>
</evidence>
<evidence type="ECO:0000256" key="7">
    <source>
        <dbReference type="ARBA" id="ARBA00023141"/>
    </source>
</evidence>
<protein>
    <recommendedName>
        <fullName evidence="3">indole-3-glycerol-phosphate synthase</fullName>
        <ecNumber evidence="3">4.1.1.48</ecNumber>
    </recommendedName>
</protein>
<dbReference type="InterPro" id="IPR011060">
    <property type="entry name" value="RibuloseP-bd_barrel"/>
</dbReference>
<sequence length="305" mass="33482">MMAQTFTTTALKSSRNNDYSLFEMVRRKEQQLEHFRNQHKDPQDDLRMLLGYFDATPDFTSSKKLANALRNPDRLSVGVDIKRRSPTSNLRVDFNDAGGVAESFVDCNADFIIANADYESYGGDTTDIEQVVTAIRKSSPETPVIFKDIIIDPLQLALAKSLKFDAALVMACVVGKDLLELLNTATLINLPVIVECHTPEEVSLAVEGGAGTILLNRVDRFGGNEFHATQPFAVRDVLPPGNFVTTLVTGKVFDALESNLFLQEGFDGVLIGEGLIGNPSASSLIKEIHELELGDEGEINRSNVF</sequence>
<keyword evidence="6" id="KW-0822">Tryptophan biosynthesis</keyword>
<dbReference type="SUPFAM" id="SSF51366">
    <property type="entry name" value="Ribulose-phoshate binding barrel"/>
    <property type="match status" value="1"/>
</dbReference>
<evidence type="ECO:0000256" key="1">
    <source>
        <dbReference type="ARBA" id="ARBA00001633"/>
    </source>
</evidence>
<evidence type="ECO:0000256" key="6">
    <source>
        <dbReference type="ARBA" id="ARBA00022822"/>
    </source>
</evidence>
<dbReference type="Pfam" id="PF00218">
    <property type="entry name" value="IGPS"/>
    <property type="match status" value="1"/>
</dbReference>
<evidence type="ECO:0000256" key="4">
    <source>
        <dbReference type="ARBA" id="ARBA00022605"/>
    </source>
</evidence>
<comment type="caution">
    <text evidence="10">The sequence shown here is derived from an EMBL/GenBank/DDBJ whole genome shotgun (WGS) entry which is preliminary data.</text>
</comment>
<evidence type="ECO:0000256" key="2">
    <source>
        <dbReference type="ARBA" id="ARBA00004696"/>
    </source>
</evidence>
<dbReference type="AlphaFoldDB" id="A0A9W6ZW15"/>
<gene>
    <name evidence="10" type="ORF">TL16_g03267</name>
</gene>
<evidence type="ECO:0000313" key="11">
    <source>
        <dbReference type="Proteomes" id="UP001162640"/>
    </source>
</evidence>
<dbReference type="InterPro" id="IPR013785">
    <property type="entry name" value="Aldolase_TIM"/>
</dbReference>
<dbReference type="Proteomes" id="UP001162640">
    <property type="component" value="Unassembled WGS sequence"/>
</dbReference>
<dbReference type="GO" id="GO:0004425">
    <property type="term" value="F:indole-3-glycerol-phosphate synthase activity"/>
    <property type="evidence" value="ECO:0007669"/>
    <property type="project" value="UniProtKB-EC"/>
</dbReference>
<dbReference type="PANTHER" id="PTHR22854:SF2">
    <property type="entry name" value="INDOLE-3-GLYCEROL-PHOSPHATE SYNTHASE"/>
    <property type="match status" value="1"/>
</dbReference>
<comment type="catalytic activity">
    <reaction evidence="1">
        <text>1-(2-carboxyphenylamino)-1-deoxy-D-ribulose 5-phosphate + H(+) = (1S,2R)-1-C-(indol-3-yl)glycerol 3-phosphate + CO2 + H2O</text>
        <dbReference type="Rhea" id="RHEA:23476"/>
        <dbReference type="ChEBI" id="CHEBI:15377"/>
        <dbReference type="ChEBI" id="CHEBI:15378"/>
        <dbReference type="ChEBI" id="CHEBI:16526"/>
        <dbReference type="ChEBI" id="CHEBI:58613"/>
        <dbReference type="ChEBI" id="CHEBI:58866"/>
        <dbReference type="EC" id="4.1.1.48"/>
    </reaction>
</comment>
<evidence type="ECO:0000256" key="3">
    <source>
        <dbReference type="ARBA" id="ARBA00012362"/>
    </source>
</evidence>
<evidence type="ECO:0000256" key="8">
    <source>
        <dbReference type="ARBA" id="ARBA00023239"/>
    </source>
</evidence>
<dbReference type="Gene3D" id="3.20.20.70">
    <property type="entry name" value="Aldolase class I"/>
    <property type="match status" value="1"/>
</dbReference>
<dbReference type="GO" id="GO:0004640">
    <property type="term" value="F:phosphoribosylanthranilate isomerase activity"/>
    <property type="evidence" value="ECO:0007669"/>
    <property type="project" value="TreeGrafter"/>
</dbReference>
<organism evidence="10 11">
    <name type="scientific">Triparma laevis f. inornata</name>
    <dbReference type="NCBI Taxonomy" id="1714386"/>
    <lineage>
        <taxon>Eukaryota</taxon>
        <taxon>Sar</taxon>
        <taxon>Stramenopiles</taxon>
        <taxon>Ochrophyta</taxon>
        <taxon>Bolidophyceae</taxon>
        <taxon>Parmales</taxon>
        <taxon>Triparmaceae</taxon>
        <taxon>Triparma</taxon>
    </lineage>
</organism>
<evidence type="ECO:0000256" key="5">
    <source>
        <dbReference type="ARBA" id="ARBA00022793"/>
    </source>
</evidence>
<feature type="domain" description="Indole-3-glycerol phosphate synthase" evidence="9">
    <location>
        <begin position="60"/>
        <end position="287"/>
    </location>
</feature>
<dbReference type="GO" id="GO:0000162">
    <property type="term" value="P:L-tryptophan biosynthetic process"/>
    <property type="evidence" value="ECO:0007669"/>
    <property type="project" value="UniProtKB-KW"/>
</dbReference>
<keyword evidence="5" id="KW-0210">Decarboxylase</keyword>
<dbReference type="EMBL" id="BLQM01000085">
    <property type="protein sequence ID" value="GMH61484.1"/>
    <property type="molecule type" value="Genomic_DNA"/>
</dbReference>
<keyword evidence="8" id="KW-0456">Lyase</keyword>